<feature type="region of interest" description="Disordered" evidence="12">
    <location>
        <begin position="854"/>
        <end position="895"/>
    </location>
</feature>
<dbReference type="GO" id="GO:0000785">
    <property type="term" value="C:chromatin"/>
    <property type="evidence" value="ECO:0007669"/>
    <property type="project" value="TreeGrafter"/>
</dbReference>
<evidence type="ECO:0000256" key="10">
    <source>
        <dbReference type="ARBA" id="ARBA00059134"/>
    </source>
</evidence>
<dbReference type="GO" id="GO:0016925">
    <property type="term" value="P:protein sumoylation"/>
    <property type="evidence" value="ECO:0007669"/>
    <property type="project" value="TreeGrafter"/>
</dbReference>
<keyword evidence="7" id="KW-0833">Ubl conjugation pathway</keyword>
<dbReference type="GO" id="GO:0008270">
    <property type="term" value="F:zinc ion binding"/>
    <property type="evidence" value="ECO:0007669"/>
    <property type="project" value="UniProtKB-KW"/>
</dbReference>
<evidence type="ECO:0000256" key="2">
    <source>
        <dbReference type="ARBA" id="ARBA00004718"/>
    </source>
</evidence>
<keyword evidence="15" id="KW-1185">Reference proteome</keyword>
<dbReference type="SMART" id="SM00249">
    <property type="entry name" value="PHD"/>
    <property type="match status" value="1"/>
</dbReference>
<accession>A0A835Q3D3</accession>
<evidence type="ECO:0000256" key="6">
    <source>
        <dbReference type="ARBA" id="ARBA00022771"/>
    </source>
</evidence>
<dbReference type="CDD" id="cd16792">
    <property type="entry name" value="SP-RING_Siz-like"/>
    <property type="match status" value="1"/>
</dbReference>
<proteinExistence type="inferred from homology"/>
<dbReference type="AlphaFoldDB" id="A0A835Q3D3"/>
<keyword evidence="4" id="KW-0808">Transferase</keyword>
<dbReference type="OrthoDB" id="785381at2759"/>
<dbReference type="InterPro" id="IPR031141">
    <property type="entry name" value="SIZ1/2_SP-RING"/>
</dbReference>
<evidence type="ECO:0000256" key="9">
    <source>
        <dbReference type="ARBA" id="ARBA00023242"/>
    </source>
</evidence>
<evidence type="ECO:0000256" key="4">
    <source>
        <dbReference type="ARBA" id="ARBA00022679"/>
    </source>
</evidence>
<dbReference type="Proteomes" id="UP000636800">
    <property type="component" value="Chromosome 10"/>
</dbReference>
<dbReference type="GO" id="GO:0061665">
    <property type="term" value="F:SUMO ligase activity"/>
    <property type="evidence" value="ECO:0007669"/>
    <property type="project" value="UniProtKB-ARBA"/>
</dbReference>
<comment type="subcellular location">
    <subcellularLocation>
        <location evidence="1">Nucleus</location>
    </subcellularLocation>
</comment>
<name>A0A835Q3D3_VANPL</name>
<feature type="compositionally biased region" description="Polar residues" evidence="12">
    <location>
        <begin position="859"/>
        <end position="873"/>
    </location>
</feature>
<evidence type="ECO:0000313" key="14">
    <source>
        <dbReference type="EMBL" id="KAG0463396.1"/>
    </source>
</evidence>
<keyword evidence="8" id="KW-0862">Zinc</keyword>
<evidence type="ECO:0000256" key="7">
    <source>
        <dbReference type="ARBA" id="ARBA00022786"/>
    </source>
</evidence>
<dbReference type="SUPFAM" id="SSF57903">
    <property type="entry name" value="FYVE/PHD zinc finger"/>
    <property type="match status" value="1"/>
</dbReference>
<evidence type="ECO:0000256" key="12">
    <source>
        <dbReference type="SAM" id="MobiDB-lite"/>
    </source>
</evidence>
<feature type="region of interest" description="Disordered" evidence="12">
    <location>
        <begin position="813"/>
        <end position="840"/>
    </location>
</feature>
<dbReference type="Pfam" id="PF02891">
    <property type="entry name" value="zf-MIZ"/>
    <property type="match status" value="1"/>
</dbReference>
<dbReference type="FunFam" id="3.30.40.10:FF:000241">
    <property type="entry name" value="E3 SUMO-protein ligase SIZ2"/>
    <property type="match status" value="1"/>
</dbReference>
<evidence type="ECO:0000313" key="15">
    <source>
        <dbReference type="Proteomes" id="UP000636800"/>
    </source>
</evidence>
<comment type="caution">
    <text evidence="14">The sequence shown here is derived from an EMBL/GenBank/DDBJ whole genome shotgun (WGS) entry which is preliminary data.</text>
</comment>
<dbReference type="InterPro" id="IPR004181">
    <property type="entry name" value="Znf_MIZ"/>
</dbReference>
<evidence type="ECO:0000256" key="1">
    <source>
        <dbReference type="ARBA" id="ARBA00004123"/>
    </source>
</evidence>
<evidence type="ECO:0000256" key="5">
    <source>
        <dbReference type="ARBA" id="ARBA00022723"/>
    </source>
</evidence>
<dbReference type="CDD" id="cd15570">
    <property type="entry name" value="PHD_Bye1p_SIZ1_like"/>
    <property type="match status" value="1"/>
</dbReference>
<dbReference type="InterPro" id="IPR036361">
    <property type="entry name" value="SAP_dom_sf"/>
</dbReference>
<dbReference type="InterPro" id="IPR013083">
    <property type="entry name" value="Znf_RING/FYVE/PHD"/>
</dbReference>
<dbReference type="InterPro" id="IPR001965">
    <property type="entry name" value="Znf_PHD"/>
</dbReference>
<dbReference type="InterPro" id="IPR019786">
    <property type="entry name" value="Zinc_finger_PHD-type_CS"/>
</dbReference>
<dbReference type="PROSITE" id="PS01359">
    <property type="entry name" value="ZF_PHD_1"/>
    <property type="match status" value="1"/>
</dbReference>
<keyword evidence="5" id="KW-0479">Metal-binding</keyword>
<organism evidence="14 15">
    <name type="scientific">Vanilla planifolia</name>
    <name type="common">Vanilla</name>
    <dbReference type="NCBI Taxonomy" id="51239"/>
    <lineage>
        <taxon>Eukaryota</taxon>
        <taxon>Viridiplantae</taxon>
        <taxon>Streptophyta</taxon>
        <taxon>Embryophyta</taxon>
        <taxon>Tracheophyta</taxon>
        <taxon>Spermatophyta</taxon>
        <taxon>Magnoliopsida</taxon>
        <taxon>Liliopsida</taxon>
        <taxon>Asparagales</taxon>
        <taxon>Orchidaceae</taxon>
        <taxon>Vanilloideae</taxon>
        <taxon>Vanilleae</taxon>
        <taxon>Vanilla</taxon>
    </lineage>
</organism>
<evidence type="ECO:0000256" key="11">
    <source>
        <dbReference type="PROSITE-ProRule" id="PRU00452"/>
    </source>
</evidence>
<evidence type="ECO:0000256" key="8">
    <source>
        <dbReference type="ARBA" id="ARBA00022833"/>
    </source>
</evidence>
<comment type="similarity">
    <text evidence="3">Belongs to the PIAS family.</text>
</comment>
<feature type="domain" description="SP-RING-type" evidence="13">
    <location>
        <begin position="380"/>
        <end position="463"/>
    </location>
</feature>
<dbReference type="PROSITE" id="PS51044">
    <property type="entry name" value="ZF_SP_RING"/>
    <property type="match status" value="1"/>
</dbReference>
<evidence type="ECO:0000256" key="3">
    <source>
        <dbReference type="ARBA" id="ARBA00005383"/>
    </source>
</evidence>
<protein>
    <recommendedName>
        <fullName evidence="13">SP-RING-type domain-containing protein</fullName>
    </recommendedName>
</protein>
<dbReference type="EMBL" id="JADCNL010000010">
    <property type="protein sequence ID" value="KAG0463396.1"/>
    <property type="molecule type" value="Genomic_DNA"/>
</dbReference>
<comment type="function">
    <text evidence="10">Probable SUMO E3 ligase that may regulate Pi starvation responses.</text>
</comment>
<dbReference type="Gene3D" id="3.30.40.10">
    <property type="entry name" value="Zinc/RING finger domain, C3HC4 (zinc finger)"/>
    <property type="match status" value="2"/>
</dbReference>
<keyword evidence="6 11" id="KW-0863">Zinc-finger</keyword>
<evidence type="ECO:0000259" key="13">
    <source>
        <dbReference type="PROSITE" id="PS51044"/>
    </source>
</evidence>
<feature type="compositionally biased region" description="Polar residues" evidence="12">
    <location>
        <begin position="886"/>
        <end position="895"/>
    </location>
</feature>
<dbReference type="PANTHER" id="PTHR10782:SF102">
    <property type="entry name" value="E3 SUMO-PROTEIN LIGASE SIZ1"/>
    <property type="match status" value="1"/>
</dbReference>
<feature type="compositionally biased region" description="Polar residues" evidence="12">
    <location>
        <begin position="813"/>
        <end position="830"/>
    </location>
</feature>
<feature type="region of interest" description="Disordered" evidence="12">
    <location>
        <begin position="1"/>
        <end position="29"/>
    </location>
</feature>
<reference evidence="14 15" key="1">
    <citation type="journal article" date="2020" name="Nat. Food">
        <title>A phased Vanilla planifolia genome enables genetic improvement of flavour and production.</title>
        <authorList>
            <person name="Hasing T."/>
            <person name="Tang H."/>
            <person name="Brym M."/>
            <person name="Khazi F."/>
            <person name="Huang T."/>
            <person name="Chambers A.H."/>
        </authorList>
    </citation>
    <scope>NUCLEOTIDE SEQUENCE [LARGE SCALE GENOMIC DNA]</scope>
    <source>
        <tissue evidence="14">Leaf</tissue>
    </source>
</reference>
<comment type="pathway">
    <text evidence="2">Protein modification; protein sumoylation.</text>
</comment>
<dbReference type="InterPro" id="IPR011011">
    <property type="entry name" value="Znf_FYVE_PHD"/>
</dbReference>
<sequence length="895" mass="98037">MSVRGLTGRERSPAKIQRPRPRLAEGQEETAKIAQSANKKTGEKWVEGSQGIHGSAGSENGLELPLGLALLFFVSVHPVGFLARPRNSPDEDKLAYFRIKELKDVLNQLGLAKQGKNSFKNHGILDTKSTNPPEQRDDSSLLDMKVRCPCGGSLITDSMIKCEDTRCQVWQHIDCVIIPEKPLDGVMPDIPSSFYCEICRLNRADPFWVTVALPLLPLKLVSSGTAPDGSNSVLSMDRMYPLSRSDRELLQRPDYDLQVWCILLNDKVPFRMQWPQYPELQVNGVPIRTINRAASQLLGISGRDDGPVVTTCSREGSNKICLTWCDSRIFCFGVRIVKRRNLQQVLNLVPDEAVGERFEDALARVRRCISGGTAAENADSDSDLEVVADTVSVNLRCPMSGSRIKIAGRFKPCIHMGCFDLETFVELNQRSRKWQCPICLKNYSLENIIVDPFFNRITSLMKNCGEDVNEIDVKPDGSWRAKISGDFKDLLQWHMPDGTLCVGTDVESKPNLEFSSLIKQEVISEGYTSLKLGIRKNNNGDWVLNKPVDTVHQSLGLLALDKSVEFCHNVIPTSSSATGSYRDGEDPSVNQDGGGNFDLHCPDLDSISLDLYKIVDGCPPAPLENSNLIILSDSDDDNVTMISPGIAHETLPPDCSNVVTANHQEVVDTYPDESGLRTDAASFLDFCDNSPDDFGIPLWPLQTCPQNGSGLRLFGSDGDGTDAFAGLGQNDFNLGSNGIGVACHVEELPSTCPGSGSNGSLMNSNPLTYSCDDPSLQIFLPNQPSASVPSETNLHSEIGNGISPDDWISLSLGSSGEQRLNSTSAGQISEQHFPPEESRMESLATASLLLSMGGDRTSRTSLNGERSSISFSHPRQPRSVRKRPFQSINLESDSD</sequence>
<gene>
    <name evidence="14" type="ORF">HPP92_019465</name>
</gene>
<feature type="compositionally biased region" description="Basic residues" evidence="12">
    <location>
        <begin position="875"/>
        <end position="884"/>
    </location>
</feature>
<dbReference type="GO" id="GO:0005634">
    <property type="term" value="C:nucleus"/>
    <property type="evidence" value="ECO:0007669"/>
    <property type="project" value="UniProtKB-SubCell"/>
</dbReference>
<dbReference type="PANTHER" id="PTHR10782">
    <property type="entry name" value="ZINC FINGER MIZ DOMAIN-CONTAINING PROTEIN"/>
    <property type="match status" value="1"/>
</dbReference>
<keyword evidence="9" id="KW-0539">Nucleus</keyword>
<dbReference type="SUPFAM" id="SSF68906">
    <property type="entry name" value="SAP domain"/>
    <property type="match status" value="1"/>
</dbReference>